<comment type="pathway">
    <text evidence="2 11">Glycolipid biosynthesis; glycosylphosphatidylinositol-anchor biosynthesis.</text>
</comment>
<keyword evidence="6 11" id="KW-0808">Transferase</keyword>
<dbReference type="GO" id="GO:0016226">
    <property type="term" value="P:iron-sulfur cluster assembly"/>
    <property type="evidence" value="ECO:0007669"/>
    <property type="project" value="InterPro"/>
</dbReference>
<dbReference type="Pfam" id="PF05347">
    <property type="entry name" value="Complex1_LYR"/>
    <property type="match status" value="1"/>
</dbReference>
<keyword evidence="4 11" id="KW-0337">GPI-anchor biosynthesis</keyword>
<dbReference type="GO" id="GO:0000009">
    <property type="term" value="F:alpha-1,6-mannosyltransferase activity"/>
    <property type="evidence" value="ECO:0007669"/>
    <property type="project" value="InterPro"/>
</dbReference>
<dbReference type="AlphaFoldDB" id="A0A9N7MVZ5"/>
<organism evidence="13 14">
    <name type="scientific">Striga hermonthica</name>
    <name type="common">Purple witchweed</name>
    <name type="synonym">Buchnera hermonthica</name>
    <dbReference type="NCBI Taxonomy" id="68872"/>
    <lineage>
        <taxon>Eukaryota</taxon>
        <taxon>Viridiplantae</taxon>
        <taxon>Streptophyta</taxon>
        <taxon>Embryophyta</taxon>
        <taxon>Tracheophyta</taxon>
        <taxon>Spermatophyta</taxon>
        <taxon>Magnoliopsida</taxon>
        <taxon>eudicotyledons</taxon>
        <taxon>Gunneridae</taxon>
        <taxon>Pentapetalae</taxon>
        <taxon>asterids</taxon>
        <taxon>lamiids</taxon>
        <taxon>Lamiales</taxon>
        <taxon>Orobanchaceae</taxon>
        <taxon>Buchnereae</taxon>
        <taxon>Striga</taxon>
    </lineage>
</organism>
<evidence type="ECO:0000256" key="4">
    <source>
        <dbReference type="ARBA" id="ARBA00022502"/>
    </source>
</evidence>
<keyword evidence="7 11" id="KW-0812">Transmembrane</keyword>
<feature type="transmembrane region" description="Helical" evidence="11">
    <location>
        <begin position="414"/>
        <end position="436"/>
    </location>
</feature>
<dbReference type="PANTHER" id="PTHR12468:SF2">
    <property type="entry name" value="GPI MANNOSYLTRANSFERASE 2"/>
    <property type="match status" value="1"/>
</dbReference>
<dbReference type="InterPro" id="IPR008011">
    <property type="entry name" value="Complex1_LYR_dom"/>
</dbReference>
<evidence type="ECO:0000256" key="5">
    <source>
        <dbReference type="ARBA" id="ARBA00022676"/>
    </source>
</evidence>
<evidence type="ECO:0000256" key="10">
    <source>
        <dbReference type="ARBA" id="ARBA00023136"/>
    </source>
</evidence>
<evidence type="ECO:0000256" key="3">
    <source>
        <dbReference type="ARBA" id="ARBA00008698"/>
    </source>
</evidence>
<comment type="subcellular location">
    <subcellularLocation>
        <location evidence="1 11">Endoplasmic reticulum membrane</location>
        <topology evidence="1 11">Multi-pass membrane protein</topology>
    </subcellularLocation>
</comment>
<dbReference type="GO" id="GO:0006506">
    <property type="term" value="P:GPI anchor biosynthetic process"/>
    <property type="evidence" value="ECO:0007669"/>
    <property type="project" value="UniProtKB-KW"/>
</dbReference>
<comment type="similarity">
    <text evidence="3 11">Belongs to the PIGV family.</text>
</comment>
<keyword evidence="10 11" id="KW-0472">Membrane</keyword>
<keyword evidence="9 11" id="KW-1133">Transmembrane helix</keyword>
<accession>A0A9N7MVZ5</accession>
<dbReference type="GO" id="GO:0004376">
    <property type="term" value="F:GPI mannosyltransferase activity"/>
    <property type="evidence" value="ECO:0007669"/>
    <property type="project" value="InterPro"/>
</dbReference>
<name>A0A9N7MVZ5_STRHE</name>
<keyword evidence="14" id="KW-1185">Reference proteome</keyword>
<dbReference type="EC" id="2.4.1.-" evidence="11"/>
<dbReference type="InterPro" id="IPR007315">
    <property type="entry name" value="PIG-V/Gpi18"/>
</dbReference>
<comment type="function">
    <text evidence="11">Mannosyltransferase involved in glycosylphosphatidylinositol-anchor biosynthesis.</text>
</comment>
<feature type="domain" description="Complex 1 LYR protein" evidence="12">
    <location>
        <begin position="495"/>
        <end position="552"/>
    </location>
</feature>
<dbReference type="GO" id="GO:0031501">
    <property type="term" value="C:mannosyltransferase complex"/>
    <property type="evidence" value="ECO:0007669"/>
    <property type="project" value="TreeGrafter"/>
</dbReference>
<evidence type="ECO:0000259" key="12">
    <source>
        <dbReference type="Pfam" id="PF05347"/>
    </source>
</evidence>
<dbReference type="Pfam" id="PF04188">
    <property type="entry name" value="Mannosyl_trans2"/>
    <property type="match status" value="1"/>
</dbReference>
<evidence type="ECO:0000256" key="11">
    <source>
        <dbReference type="RuleBase" id="RU363112"/>
    </source>
</evidence>
<feature type="transmembrane region" description="Helical" evidence="11">
    <location>
        <begin position="129"/>
        <end position="155"/>
    </location>
</feature>
<feature type="transmembrane region" description="Helical" evidence="11">
    <location>
        <begin position="21"/>
        <end position="40"/>
    </location>
</feature>
<evidence type="ECO:0000256" key="7">
    <source>
        <dbReference type="ARBA" id="ARBA00022692"/>
    </source>
</evidence>
<evidence type="ECO:0000256" key="9">
    <source>
        <dbReference type="ARBA" id="ARBA00022989"/>
    </source>
</evidence>
<comment type="caution">
    <text evidence="11">Lacks conserved residue(s) required for the propagation of feature annotation.</text>
</comment>
<reference evidence="13" key="1">
    <citation type="submission" date="2019-12" db="EMBL/GenBank/DDBJ databases">
        <authorList>
            <person name="Scholes J."/>
        </authorList>
    </citation>
    <scope>NUCLEOTIDE SEQUENCE</scope>
</reference>
<feature type="transmembrane region" description="Helical" evidence="11">
    <location>
        <begin position="329"/>
        <end position="347"/>
    </location>
</feature>
<dbReference type="EMBL" id="CACSLK010020742">
    <property type="protein sequence ID" value="CAA0820872.1"/>
    <property type="molecule type" value="Genomic_DNA"/>
</dbReference>
<dbReference type="OrthoDB" id="10252502at2759"/>
<dbReference type="InterPro" id="IPR045297">
    <property type="entry name" value="Complex1_LYR_LYRM4"/>
</dbReference>
<feature type="transmembrane region" description="Helical" evidence="11">
    <location>
        <begin position="448"/>
        <end position="467"/>
    </location>
</feature>
<evidence type="ECO:0000256" key="6">
    <source>
        <dbReference type="ARBA" id="ARBA00022679"/>
    </source>
</evidence>
<dbReference type="CDD" id="cd20264">
    <property type="entry name" value="Complex1_LYR_LYRM4"/>
    <property type="match status" value="1"/>
</dbReference>
<feature type="transmembrane region" description="Helical" evidence="11">
    <location>
        <begin position="250"/>
        <end position="274"/>
    </location>
</feature>
<evidence type="ECO:0000256" key="8">
    <source>
        <dbReference type="ARBA" id="ARBA00022824"/>
    </source>
</evidence>
<evidence type="ECO:0000256" key="1">
    <source>
        <dbReference type="ARBA" id="ARBA00004477"/>
    </source>
</evidence>
<keyword evidence="8 11" id="KW-0256">Endoplasmic reticulum</keyword>
<dbReference type="GO" id="GO:0005789">
    <property type="term" value="C:endoplasmic reticulum membrane"/>
    <property type="evidence" value="ECO:0007669"/>
    <property type="project" value="UniProtKB-SubCell"/>
</dbReference>
<proteinExistence type="inferred from homology"/>
<dbReference type="Proteomes" id="UP001153555">
    <property type="component" value="Unassembled WGS sequence"/>
</dbReference>
<feature type="transmembrane region" description="Helical" evidence="11">
    <location>
        <begin position="167"/>
        <end position="187"/>
    </location>
</feature>
<gene>
    <name evidence="13" type="ORF">SHERM_18874</name>
</gene>
<protein>
    <recommendedName>
        <fullName evidence="11">GPI mannosyltransferase 2</fullName>
        <ecNumber evidence="11">2.4.1.-</ecNumber>
    </recommendedName>
</protein>
<evidence type="ECO:0000313" key="13">
    <source>
        <dbReference type="EMBL" id="CAA0820872.1"/>
    </source>
</evidence>
<evidence type="ECO:0000313" key="14">
    <source>
        <dbReference type="Proteomes" id="UP001153555"/>
    </source>
</evidence>
<dbReference type="PANTHER" id="PTHR12468">
    <property type="entry name" value="GPI MANNOSYLTRANSFERASE 2"/>
    <property type="match status" value="1"/>
</dbReference>
<keyword evidence="5 11" id="KW-0328">Glycosyltransferase</keyword>
<evidence type="ECO:0000256" key="2">
    <source>
        <dbReference type="ARBA" id="ARBA00004687"/>
    </source>
</evidence>
<sequence length="577" mass="64505">MTSKFHGASAPHHRLCSHTRRLLRFSVASRLLVLSLIIVWRSLLSPYDTSASINPPCLSSSGTSDLPLPVLLPGLGSVIEESIVWDGVYFARIAECGYEYEQTYAFLPLLPLCISFLSKTVFAPLMPVIGYRAVLGLSGYVINNIAFVFASLYLYQLSVAVLKDQEVALRASVLFCFNPASIFYSSIYSESLYALMTFGGLYHFLSGSNLFATLCFALSGCARSNGVLNAGYFCFRSMQQMKEAFISRKWSYLLMTKVIIVGVSCSICIFAPFISFQAYGYFNICKGRSAVEMSPWCKARLPLLYNYIQSHYWGVGFLRYFQVKQLPNFLLASPILSLAVCSILYYVKLWPEVFLSLGLQVSPLSKRKEGLMSSSSSSRNDTPNALAERAIKREVSVMKPLKSKTPDNPPYDPVVLLPFVLHLSFMVATAFFVMHVQVATRFLSASPVLYWYASLIMGSPTVGRLSLSQKFLRTCKGSEENRTSKFSMASAPPHREVLALYRSLMRTARVFTDYNIREYAKRRTIDAFRSNRNLSDPAEATAAFADGQAQLAVAKRQAVIYSLYSPSIKNIMEIKQS</sequence>
<comment type="caution">
    <text evidence="13">The sequence shown here is derived from an EMBL/GenBank/DDBJ whole genome shotgun (WGS) entry which is preliminary data.</text>
</comment>